<accession>A0A1F7Z147</accession>
<dbReference type="Proteomes" id="UP000177169">
    <property type="component" value="Unassembled WGS sequence"/>
</dbReference>
<reference evidence="2 3" key="1">
    <citation type="journal article" date="2016" name="Nat. Commun.">
        <title>Thousands of microbial genomes shed light on interconnected biogeochemical processes in an aquifer system.</title>
        <authorList>
            <person name="Anantharaman K."/>
            <person name="Brown C.T."/>
            <person name="Hug L.A."/>
            <person name="Sharon I."/>
            <person name="Castelle C.J."/>
            <person name="Probst A.J."/>
            <person name="Thomas B.C."/>
            <person name="Singh A."/>
            <person name="Wilkins M.J."/>
            <person name="Karaoz U."/>
            <person name="Brodie E.L."/>
            <person name="Williams K.H."/>
            <person name="Hubbard S.S."/>
            <person name="Banfield J.F."/>
        </authorList>
    </citation>
    <scope>NUCLEOTIDE SEQUENCE [LARGE SCALE GENOMIC DNA]</scope>
</reference>
<gene>
    <name evidence="2" type="ORF">A3D01_04505</name>
</gene>
<comment type="caution">
    <text evidence="2">The sequence shown here is derived from an EMBL/GenBank/DDBJ whole genome shotgun (WGS) entry which is preliminary data.</text>
</comment>
<proteinExistence type="predicted"/>
<dbReference type="EMBL" id="MGGR01000021">
    <property type="protein sequence ID" value="OGM33170.1"/>
    <property type="molecule type" value="Genomic_DNA"/>
</dbReference>
<dbReference type="AlphaFoldDB" id="A0A1F7Z147"/>
<organism evidence="2 3">
    <name type="scientific">Candidatus Woesebacteria bacterium RIFCSPHIGHO2_02_FULL_39_13</name>
    <dbReference type="NCBI Taxonomy" id="1802505"/>
    <lineage>
        <taxon>Bacteria</taxon>
        <taxon>Candidatus Woeseibacteriota</taxon>
    </lineage>
</organism>
<sequence length="99" mass="11649">MSRVFINSLIPLDESLSNFTERFLKPYQIGVSHDTLTQLLPQNIKILIYLIFTTIPFLILKFLYPYSRMLSIILFSYLFFGGMLLFAIFIGFFDLLFAY</sequence>
<keyword evidence="1" id="KW-0812">Transmembrane</keyword>
<evidence type="ECO:0000313" key="3">
    <source>
        <dbReference type="Proteomes" id="UP000177169"/>
    </source>
</evidence>
<keyword evidence="1" id="KW-0472">Membrane</keyword>
<name>A0A1F7Z147_9BACT</name>
<keyword evidence="1" id="KW-1133">Transmembrane helix</keyword>
<dbReference type="STRING" id="1802505.A3D01_04505"/>
<feature type="transmembrane region" description="Helical" evidence="1">
    <location>
        <begin position="46"/>
        <end position="64"/>
    </location>
</feature>
<evidence type="ECO:0000256" key="1">
    <source>
        <dbReference type="SAM" id="Phobius"/>
    </source>
</evidence>
<protein>
    <submittedName>
        <fullName evidence="2">Uncharacterized protein</fullName>
    </submittedName>
</protein>
<evidence type="ECO:0000313" key="2">
    <source>
        <dbReference type="EMBL" id="OGM33170.1"/>
    </source>
</evidence>
<feature type="transmembrane region" description="Helical" evidence="1">
    <location>
        <begin position="70"/>
        <end position="97"/>
    </location>
</feature>